<dbReference type="AlphaFoldDB" id="A0A2I2AB05"/>
<dbReference type="Proteomes" id="UP000234579">
    <property type="component" value="Unassembled WGS sequence"/>
</dbReference>
<comment type="caution">
    <text evidence="1">The sequence shown here is derived from an EMBL/GenBank/DDBJ whole genome shotgun (WGS) entry which is preliminary data.</text>
</comment>
<accession>A0A2I2AB05</accession>
<name>A0A2I2AB05_9LACO</name>
<proteinExistence type="predicted"/>
<sequence>MRRKNLSSVMENYYGNNVNTELMDLLLEAQDIEAKKRSIILSTYADLCEETMSKLGYAPDEKHDLEVFKEVLTKGYESFLKDNPEYIKDNKQRRTRITWSNREDIEEKTTNFFEEATAEKIK</sequence>
<protein>
    <submittedName>
        <fullName evidence="1">Uncharacterized protein</fullName>
    </submittedName>
</protein>
<dbReference type="RefSeq" id="WP_101811769.1">
    <property type="nucleotide sequence ID" value="NZ_PKGI01000027.1"/>
</dbReference>
<evidence type="ECO:0000313" key="1">
    <source>
        <dbReference type="EMBL" id="PLA76560.1"/>
    </source>
</evidence>
<gene>
    <name evidence="1" type="ORF">CYR79_05500</name>
</gene>
<organism evidence="1 2">
    <name type="scientific">Ligilactobacillus agilis</name>
    <dbReference type="NCBI Taxonomy" id="1601"/>
    <lineage>
        <taxon>Bacteria</taxon>
        <taxon>Bacillati</taxon>
        <taxon>Bacillota</taxon>
        <taxon>Bacilli</taxon>
        <taxon>Lactobacillales</taxon>
        <taxon>Lactobacillaceae</taxon>
        <taxon>Ligilactobacillus</taxon>
    </lineage>
</organism>
<dbReference type="EMBL" id="PKGI01000027">
    <property type="protein sequence ID" value="PLA76560.1"/>
    <property type="molecule type" value="Genomic_DNA"/>
</dbReference>
<reference evidence="2" key="1">
    <citation type="submission" date="2017-12" db="EMBL/GenBank/DDBJ databases">
        <authorList>
            <person name="Christensen H."/>
        </authorList>
    </citation>
    <scope>NUCLEOTIDE SEQUENCE [LARGE SCALE GENOMIC DNA]</scope>
    <source>
        <strain evidence="2">268A</strain>
    </source>
</reference>
<evidence type="ECO:0000313" key="2">
    <source>
        <dbReference type="Proteomes" id="UP000234579"/>
    </source>
</evidence>